<reference evidence="2" key="1">
    <citation type="journal article" date="2018" name="Nat. Microbiol.">
        <title>Leveraging single-cell genomics to expand the fungal tree of life.</title>
        <authorList>
            <person name="Ahrendt S.R."/>
            <person name="Quandt C.A."/>
            <person name="Ciobanu D."/>
            <person name="Clum A."/>
            <person name="Salamov A."/>
            <person name="Andreopoulos B."/>
            <person name="Cheng J.F."/>
            <person name="Woyke T."/>
            <person name="Pelin A."/>
            <person name="Henrissat B."/>
            <person name="Reynolds N.K."/>
            <person name="Benny G.L."/>
            <person name="Smith M.E."/>
            <person name="James T.Y."/>
            <person name="Grigoriev I.V."/>
        </authorList>
    </citation>
    <scope>NUCLEOTIDE SEQUENCE [LARGE SCALE GENOMIC DNA]</scope>
</reference>
<gene>
    <name evidence="1" type="ORF">BDK51DRAFT_33572</name>
</gene>
<proteinExistence type="predicted"/>
<dbReference type="Proteomes" id="UP000269721">
    <property type="component" value="Unassembled WGS sequence"/>
</dbReference>
<protein>
    <submittedName>
        <fullName evidence="1">Uncharacterized protein</fullName>
    </submittedName>
</protein>
<sequence length="424" mass="49967">MDIKISLTYYVTNADFKKLNLKDELAKKTYNLKLYSDLDLPDYPGWAFLLPAVVKKYGVCPFLNVHDEECNKQRISWLKNQEDGGKVYSDQLAFFTTNEAFRIIEDELKHKLNSLTRYMENIFDSVSLPDNSKLSDLLNNIRARKEAKSQNKKNKESWSMTLNNLDFIASTKGIDVCKYFEVLSGQRPRYKPPEMMASVVDQTFNDMYNDFMSVKSTVATMEINKNRDFQEAQNALSLMISKNFLSLQTGRYFRKWSSLSPDKKKERIKSYCDWYLRENEKSIKLSEAMTNFVMDKLANKELRIMDIKWESKSGIITNINISIDDKDEFQIGERVKRVLKSHKTSRKKRHQWFQTEREKRLLQRINRLLLFEIVKNQTGVVKKERVIKAVLDNIHSKMVPLYQLQDYMSLKFDEIIEIVRSNAM</sequence>
<name>A0A4P9WN54_9FUNG</name>
<keyword evidence="2" id="KW-1185">Reference proteome</keyword>
<evidence type="ECO:0000313" key="1">
    <source>
        <dbReference type="EMBL" id="RKO94519.1"/>
    </source>
</evidence>
<organism evidence="1 2">
    <name type="scientific">Blyttiomyces helicus</name>
    <dbReference type="NCBI Taxonomy" id="388810"/>
    <lineage>
        <taxon>Eukaryota</taxon>
        <taxon>Fungi</taxon>
        <taxon>Fungi incertae sedis</taxon>
        <taxon>Chytridiomycota</taxon>
        <taxon>Chytridiomycota incertae sedis</taxon>
        <taxon>Chytridiomycetes</taxon>
        <taxon>Chytridiomycetes incertae sedis</taxon>
        <taxon>Blyttiomyces</taxon>
    </lineage>
</organism>
<evidence type="ECO:0000313" key="2">
    <source>
        <dbReference type="Proteomes" id="UP000269721"/>
    </source>
</evidence>
<dbReference type="AlphaFoldDB" id="A0A4P9WN54"/>
<dbReference type="EMBL" id="KZ993876">
    <property type="protein sequence ID" value="RKO94519.1"/>
    <property type="molecule type" value="Genomic_DNA"/>
</dbReference>
<dbReference type="OrthoDB" id="10307316at2759"/>
<accession>A0A4P9WN54</accession>